<dbReference type="InterPro" id="IPR029061">
    <property type="entry name" value="THDP-binding"/>
</dbReference>
<proteinExistence type="predicted"/>
<dbReference type="Gene3D" id="3.40.50.970">
    <property type="match status" value="1"/>
</dbReference>
<dbReference type="CDD" id="cd07033">
    <property type="entry name" value="TPP_PYR_DXS_TK_like"/>
    <property type="match status" value="1"/>
</dbReference>
<reference evidence="2 3" key="1">
    <citation type="submission" date="2024-07" db="EMBL/GenBank/DDBJ databases">
        <authorList>
            <person name="Pitt A."/>
            <person name="Hahn M.W."/>
        </authorList>
    </citation>
    <scope>NUCLEOTIDE SEQUENCE [LARGE SCALE GENOMIC DNA]</scope>
    <source>
        <strain evidence="2 3">2-AUSEE-184A6</strain>
    </source>
</reference>
<sequence length="293" mass="32446">MRNTFIQHLKEKAKLNEKIVLVVGDLGYSVIEEFEKEFPDRFYNAGISEQNMASMAAGLASEGFHVFIYSIANFPTFRCAEQLRNDVGYHNLPVTVVSVGGGLSYGNLGYSHHAIQDLGLMRLFPEFTIASPGDPIETRVCLDYLLENPGPSYLRLKKAGEPNYNLDSPNINPGVWNEVVPTHNGKILLTTSGGLQIAHQLLKANLELSGFGIFSCPIWGASFKFIQQQQIDKFDEIVTVEDHLLDCGFGSWIRESIVNQESQAKITTKALSLDVIGKVGTEEYLLKVGGFNI</sequence>
<evidence type="ECO:0000259" key="1">
    <source>
        <dbReference type="SMART" id="SM00861"/>
    </source>
</evidence>
<dbReference type="RefSeq" id="WP_406777792.1">
    <property type="nucleotide sequence ID" value="NZ_JBEWZG010000002.1"/>
</dbReference>
<dbReference type="Gene3D" id="3.40.50.920">
    <property type="match status" value="1"/>
</dbReference>
<dbReference type="PANTHER" id="PTHR43825:SF5">
    <property type="entry name" value="HYPOTHETICAL TRANSKETOLASE FAMILY PROTEIN"/>
    <property type="match status" value="1"/>
</dbReference>
<dbReference type="PANTHER" id="PTHR43825">
    <property type="entry name" value="PYRUVATE DEHYDROGENASE E1 COMPONENT"/>
    <property type="match status" value="1"/>
</dbReference>
<dbReference type="InterPro" id="IPR009014">
    <property type="entry name" value="Transketo_C/PFOR_II"/>
</dbReference>
<dbReference type="InterPro" id="IPR051157">
    <property type="entry name" value="PDH/Transketolase"/>
</dbReference>
<dbReference type="Pfam" id="PF02779">
    <property type="entry name" value="Transket_pyr"/>
    <property type="match status" value="1"/>
</dbReference>
<name>A0ABW8SUZ1_9BACT</name>
<dbReference type="SMART" id="SM00861">
    <property type="entry name" value="Transket_pyr"/>
    <property type="match status" value="1"/>
</dbReference>
<protein>
    <recommendedName>
        <fullName evidence="1">Transketolase-like pyrimidine-binding domain-containing protein</fullName>
    </recommendedName>
</protein>
<dbReference type="Proteomes" id="UP001623559">
    <property type="component" value="Unassembled WGS sequence"/>
</dbReference>
<organism evidence="2 3">
    <name type="scientific">Aquirufa novilacunae</name>
    <dbReference type="NCBI Taxonomy" id="3139305"/>
    <lineage>
        <taxon>Bacteria</taxon>
        <taxon>Pseudomonadati</taxon>
        <taxon>Bacteroidota</taxon>
        <taxon>Cytophagia</taxon>
        <taxon>Cytophagales</taxon>
        <taxon>Flectobacillaceae</taxon>
        <taxon>Aquirufa</taxon>
    </lineage>
</organism>
<comment type="caution">
    <text evidence="2">The sequence shown here is derived from an EMBL/GenBank/DDBJ whole genome shotgun (WGS) entry which is preliminary data.</text>
</comment>
<evidence type="ECO:0000313" key="2">
    <source>
        <dbReference type="EMBL" id="MFL0206212.1"/>
    </source>
</evidence>
<feature type="domain" description="Transketolase-like pyrimidine-binding" evidence="1">
    <location>
        <begin position="1"/>
        <end position="163"/>
    </location>
</feature>
<gene>
    <name evidence="2" type="ORF">V7S74_05615</name>
</gene>
<accession>A0ABW8SUZ1</accession>
<dbReference type="EMBL" id="JBEWZG010000002">
    <property type="protein sequence ID" value="MFL0206212.1"/>
    <property type="molecule type" value="Genomic_DNA"/>
</dbReference>
<evidence type="ECO:0000313" key="3">
    <source>
        <dbReference type="Proteomes" id="UP001623559"/>
    </source>
</evidence>
<dbReference type="SUPFAM" id="SSF52518">
    <property type="entry name" value="Thiamin diphosphate-binding fold (THDP-binding)"/>
    <property type="match status" value="1"/>
</dbReference>
<dbReference type="InterPro" id="IPR005475">
    <property type="entry name" value="Transketolase-like_Pyr-bd"/>
</dbReference>